<dbReference type="InterPro" id="IPR017972">
    <property type="entry name" value="Cyt_P450_CS"/>
</dbReference>
<keyword evidence="2" id="KW-0408">Iron</keyword>
<dbReference type="EMBL" id="BNJJ01000039">
    <property type="protein sequence ID" value="GHO89531.1"/>
    <property type="molecule type" value="Genomic_DNA"/>
</dbReference>
<dbReference type="InterPro" id="IPR036396">
    <property type="entry name" value="Cyt_P450_sf"/>
</dbReference>
<organism evidence="3 4">
    <name type="scientific">Dictyobacter formicarum</name>
    <dbReference type="NCBI Taxonomy" id="2778368"/>
    <lineage>
        <taxon>Bacteria</taxon>
        <taxon>Bacillati</taxon>
        <taxon>Chloroflexota</taxon>
        <taxon>Ktedonobacteria</taxon>
        <taxon>Ktedonobacterales</taxon>
        <taxon>Dictyobacteraceae</taxon>
        <taxon>Dictyobacter</taxon>
    </lineage>
</organism>
<keyword evidence="2" id="KW-0479">Metal-binding</keyword>
<keyword evidence="2" id="KW-0503">Monooxygenase</keyword>
<comment type="similarity">
    <text evidence="1 2">Belongs to the cytochrome P450 family.</text>
</comment>
<comment type="caution">
    <text evidence="3">The sequence shown here is derived from an EMBL/GenBank/DDBJ whole genome shotgun (WGS) entry which is preliminary data.</text>
</comment>
<dbReference type="Proteomes" id="UP000635565">
    <property type="component" value="Unassembled WGS sequence"/>
</dbReference>
<proteinExistence type="inferred from homology"/>
<evidence type="ECO:0000256" key="1">
    <source>
        <dbReference type="ARBA" id="ARBA00010617"/>
    </source>
</evidence>
<dbReference type="CDD" id="cd20625">
    <property type="entry name" value="CYP164-like"/>
    <property type="match status" value="1"/>
</dbReference>
<dbReference type="Pfam" id="PF00067">
    <property type="entry name" value="p450"/>
    <property type="match status" value="1"/>
</dbReference>
<keyword evidence="2" id="KW-0349">Heme</keyword>
<dbReference type="PANTHER" id="PTHR46696:SF1">
    <property type="entry name" value="CYTOCHROME P450 YJIB-RELATED"/>
    <property type="match status" value="1"/>
</dbReference>
<dbReference type="PROSITE" id="PS00086">
    <property type="entry name" value="CYTOCHROME_P450"/>
    <property type="match status" value="1"/>
</dbReference>
<dbReference type="SUPFAM" id="SSF48264">
    <property type="entry name" value="Cytochrome P450"/>
    <property type="match status" value="1"/>
</dbReference>
<name>A0ABQ3VW57_9CHLR</name>
<accession>A0ABQ3VW57</accession>
<dbReference type="InterPro" id="IPR002397">
    <property type="entry name" value="Cyt_P450_B"/>
</dbReference>
<reference evidence="3 4" key="1">
    <citation type="journal article" date="2021" name="Int. J. Syst. Evol. Microbiol.">
        <title>Reticulibacter mediterranei gen. nov., sp. nov., within the new family Reticulibacteraceae fam. nov., and Ktedonospora formicarum gen. nov., sp. nov., Ktedonobacter robiniae sp. nov., Dictyobacter formicarum sp. nov. and Dictyobacter arantiisoli sp. nov., belonging to the class Ktedonobacteria.</title>
        <authorList>
            <person name="Yabe S."/>
            <person name="Zheng Y."/>
            <person name="Wang C.M."/>
            <person name="Sakai Y."/>
            <person name="Abe K."/>
            <person name="Yokota A."/>
            <person name="Donadio S."/>
            <person name="Cavaletti L."/>
            <person name="Monciardini P."/>
        </authorList>
    </citation>
    <scope>NUCLEOTIDE SEQUENCE [LARGE SCALE GENOMIC DNA]</scope>
    <source>
        <strain evidence="3 4">SOSP1-9</strain>
    </source>
</reference>
<dbReference type="PRINTS" id="PR00359">
    <property type="entry name" value="BP450"/>
</dbReference>
<evidence type="ECO:0000313" key="3">
    <source>
        <dbReference type="EMBL" id="GHO89531.1"/>
    </source>
</evidence>
<protein>
    <submittedName>
        <fullName evidence="3">Biotin biosynthesis cytochrome P450</fullName>
    </submittedName>
</protein>
<keyword evidence="4" id="KW-1185">Reference proteome</keyword>
<dbReference type="RefSeq" id="WP_201367101.1">
    <property type="nucleotide sequence ID" value="NZ_BNJJ01000039.1"/>
</dbReference>
<keyword evidence="2" id="KW-0560">Oxidoreductase</keyword>
<dbReference type="InterPro" id="IPR001128">
    <property type="entry name" value="Cyt_P450"/>
</dbReference>
<sequence length="428" mass="49193">MIHMHENDIDNLLRPEYLENPCPVFHQLQENEPVHWNTYLNGWMVTRYDDVRAMLQDTRLSAASPFGYLFKRELTEEEQEAVKFIRPYVEQSLLNMDPPHQTRQRTILGSAFTPRRLAQMRERVQEFVDEIIDGIQADGKIELLQQFAFPLLFKTIFALLGIPEEAHTEAKRLFNEASSLIIKINSSPNPASEHLLQFAENLRVTEELLKPYIEERRREPQSDVISVMVEAEKQGKLSEKEIYVLCSQLVFAAHETTANAICSGMLYLLQHPNQMENLKRNRALVPLAVEEILRYSAPGQMRPRVAREDIEVRGTCIQKGQRIFVMLAAANYDANHFSCPEKFDVERPKKEQIMTFGHGIHYCLGSALARMELECIFPTLLKRLPNLRLASPSVQWRPNFLLRGLAALPLEFDPPATAAIEIEETAAD</sequence>
<dbReference type="PANTHER" id="PTHR46696">
    <property type="entry name" value="P450, PUTATIVE (EUROFUNG)-RELATED"/>
    <property type="match status" value="1"/>
</dbReference>
<evidence type="ECO:0000256" key="2">
    <source>
        <dbReference type="RuleBase" id="RU000461"/>
    </source>
</evidence>
<gene>
    <name evidence="3" type="primary">bioI_2</name>
    <name evidence="3" type="ORF">KSZ_75370</name>
</gene>
<evidence type="ECO:0000313" key="4">
    <source>
        <dbReference type="Proteomes" id="UP000635565"/>
    </source>
</evidence>
<dbReference type="PRINTS" id="PR00385">
    <property type="entry name" value="P450"/>
</dbReference>
<dbReference type="Gene3D" id="1.10.630.10">
    <property type="entry name" value="Cytochrome P450"/>
    <property type="match status" value="1"/>
</dbReference>